<gene>
    <name evidence="1" type="ORF">CCAE0312_LOCUS7759</name>
</gene>
<protein>
    <submittedName>
        <fullName evidence="1">Uncharacterized protein</fullName>
    </submittedName>
</protein>
<name>A0A7S1XGB0_9RHOD</name>
<proteinExistence type="predicted"/>
<organism evidence="1">
    <name type="scientific">Compsopogon caeruleus</name>
    <dbReference type="NCBI Taxonomy" id="31354"/>
    <lineage>
        <taxon>Eukaryota</taxon>
        <taxon>Rhodophyta</taxon>
        <taxon>Compsopogonophyceae</taxon>
        <taxon>Compsopogonales</taxon>
        <taxon>Compsopogonaceae</taxon>
        <taxon>Compsopogon</taxon>
    </lineage>
</organism>
<evidence type="ECO:0000313" key="1">
    <source>
        <dbReference type="EMBL" id="CAD9235668.1"/>
    </source>
</evidence>
<dbReference type="AlphaFoldDB" id="A0A7S1XGB0"/>
<accession>A0A7S1XGB0</accession>
<dbReference type="EMBL" id="HBGH01013949">
    <property type="protein sequence ID" value="CAD9235668.1"/>
    <property type="molecule type" value="Transcribed_RNA"/>
</dbReference>
<reference evidence="1" key="1">
    <citation type="submission" date="2021-01" db="EMBL/GenBank/DDBJ databases">
        <authorList>
            <person name="Corre E."/>
            <person name="Pelletier E."/>
            <person name="Niang G."/>
            <person name="Scheremetjew M."/>
            <person name="Finn R."/>
            <person name="Kale V."/>
            <person name="Holt S."/>
            <person name="Cochrane G."/>
            <person name="Meng A."/>
            <person name="Brown T."/>
            <person name="Cohen L."/>
        </authorList>
    </citation>
    <scope>NUCLEOTIDE SEQUENCE</scope>
    <source>
        <strain evidence="1">SAG 36.94</strain>
    </source>
</reference>
<sequence length="121" mass="13736">MPRTKPSQRASWSSTGEYQAELNRFLADAMNGYSNVLWNVPLLAVKAPLPDLVFLERFVQSHERGPGAETLTTSVVSIHGARDRIDYLPYFLIFHSNPIPDHRCIFPSHAQLASHEINHRL</sequence>